<keyword evidence="1" id="KW-1133">Transmembrane helix</keyword>
<name>A0A963Z562_9PROT</name>
<dbReference type="EMBL" id="JAESVA010000010">
    <property type="protein sequence ID" value="MCB8882997.1"/>
    <property type="molecule type" value="Genomic_DNA"/>
</dbReference>
<keyword evidence="1" id="KW-0812">Transmembrane</keyword>
<dbReference type="RefSeq" id="WP_227309654.1">
    <property type="nucleotide sequence ID" value="NZ_JAESVA010000010.1"/>
</dbReference>
<protein>
    <submittedName>
        <fullName evidence="2">Uncharacterized protein</fullName>
    </submittedName>
</protein>
<feature type="transmembrane region" description="Helical" evidence="1">
    <location>
        <begin position="113"/>
        <end position="135"/>
    </location>
</feature>
<sequence>MAVSQTSQQLHTSGLATWAARLGTICYIIWSFLHLQAAWAVYHLGQSLPPSMNSGRVLQDAWNLAFFSIFGFATAVALNWRNNAWGYWINLAIISVADIGFIMYVLVPGFIPIWPGIAGPAFWVPGLLLTTIGHFSRSPR</sequence>
<gene>
    <name evidence="2" type="ORF">ACELLULO517_22305</name>
</gene>
<evidence type="ECO:0000256" key="1">
    <source>
        <dbReference type="SAM" id="Phobius"/>
    </source>
</evidence>
<evidence type="ECO:0000313" key="2">
    <source>
        <dbReference type="EMBL" id="MCB8882997.1"/>
    </source>
</evidence>
<comment type="caution">
    <text evidence="2">The sequence shown here is derived from an EMBL/GenBank/DDBJ whole genome shotgun (WGS) entry which is preliminary data.</text>
</comment>
<keyword evidence="3" id="KW-1185">Reference proteome</keyword>
<feature type="transmembrane region" description="Helical" evidence="1">
    <location>
        <begin position="62"/>
        <end position="80"/>
    </location>
</feature>
<feature type="transmembrane region" description="Helical" evidence="1">
    <location>
        <begin position="20"/>
        <end position="42"/>
    </location>
</feature>
<organism evidence="2 3">
    <name type="scientific">Acidisoma cellulosilyticum</name>
    <dbReference type="NCBI Taxonomy" id="2802395"/>
    <lineage>
        <taxon>Bacteria</taxon>
        <taxon>Pseudomonadati</taxon>
        <taxon>Pseudomonadota</taxon>
        <taxon>Alphaproteobacteria</taxon>
        <taxon>Acetobacterales</taxon>
        <taxon>Acidocellaceae</taxon>
        <taxon>Acidisoma</taxon>
    </lineage>
</organism>
<accession>A0A963Z562</accession>
<evidence type="ECO:0000313" key="3">
    <source>
        <dbReference type="Proteomes" id="UP000721844"/>
    </source>
</evidence>
<dbReference type="Proteomes" id="UP000721844">
    <property type="component" value="Unassembled WGS sequence"/>
</dbReference>
<proteinExistence type="predicted"/>
<reference evidence="2 3" key="1">
    <citation type="journal article" date="2021" name="Microorganisms">
        <title>Acidisoma silvae sp. nov. and Acidisomacellulosilytica sp. nov., Two Acidophilic Bacteria Isolated from Decaying Wood, Hydrolyzing Cellulose and Producing Poly-3-hydroxybutyrate.</title>
        <authorList>
            <person name="Mieszkin S."/>
            <person name="Pouder E."/>
            <person name="Uroz S."/>
            <person name="Simon-Colin C."/>
            <person name="Alain K."/>
        </authorList>
    </citation>
    <scope>NUCLEOTIDE SEQUENCE [LARGE SCALE GENOMIC DNA]</scope>
    <source>
        <strain evidence="2 3">HW T5.17</strain>
    </source>
</reference>
<keyword evidence="1" id="KW-0472">Membrane</keyword>
<feature type="transmembrane region" description="Helical" evidence="1">
    <location>
        <begin position="87"/>
        <end position="107"/>
    </location>
</feature>
<dbReference type="AlphaFoldDB" id="A0A963Z562"/>